<dbReference type="InterPro" id="IPR003959">
    <property type="entry name" value="ATPase_AAA_core"/>
</dbReference>
<feature type="domain" description="ATPase AAA-type core" evidence="2">
    <location>
        <begin position="68"/>
        <end position="206"/>
    </location>
</feature>
<feature type="domain" description="Endonuclease GajA/Old nuclease/RecF-like AAA" evidence="1">
    <location>
        <begin position="1"/>
        <end position="61"/>
    </location>
</feature>
<dbReference type="Proteomes" id="UP000199532">
    <property type="component" value="Unassembled WGS sequence"/>
</dbReference>
<dbReference type="Pfam" id="PF13175">
    <property type="entry name" value="AAA_15"/>
    <property type="match status" value="1"/>
</dbReference>
<evidence type="ECO:0000259" key="1">
    <source>
        <dbReference type="Pfam" id="PF13175"/>
    </source>
</evidence>
<dbReference type="RefSeq" id="WP_090340712.1">
    <property type="nucleotide sequence ID" value="NZ_FNXY01000009.1"/>
</dbReference>
<dbReference type="InterPro" id="IPR051396">
    <property type="entry name" value="Bact_Antivir_Def_Nuclease"/>
</dbReference>
<dbReference type="GO" id="GO:0016887">
    <property type="term" value="F:ATP hydrolysis activity"/>
    <property type="evidence" value="ECO:0007669"/>
    <property type="project" value="InterPro"/>
</dbReference>
<dbReference type="Pfam" id="PF13304">
    <property type="entry name" value="AAA_21"/>
    <property type="match status" value="1"/>
</dbReference>
<sequence>MIASIEIQNYRNLKNLNIDLVGQLNLITGKNNTGKTNFLESIFFYASQKEIQSAERIIVNDVATDLLSDDEILNPQNVKFIRAHSSIQSLLRENSFDCFNDFITEKALNFLKKIDDRILEIDFLADNLRNPIATFKNGKTVALLRMGSGVHRILTILLALSTSQNGIVLIDEIENGFHYGVEGELWLLISAIAKDQNIQVFAATHSIDNIKAFGKTVNEEDGAAIPGLLIKLENIDGVIEPLTFDSDELKVIVENSIEVRK</sequence>
<name>A0A1H7A9B7_9BACT</name>
<dbReference type="InterPro" id="IPR041685">
    <property type="entry name" value="AAA_GajA/Old/RecF-like"/>
</dbReference>
<accession>A0A1H7A9B7</accession>
<dbReference type="InterPro" id="IPR027417">
    <property type="entry name" value="P-loop_NTPase"/>
</dbReference>
<dbReference type="Gene3D" id="3.40.50.300">
    <property type="entry name" value="P-loop containing nucleotide triphosphate hydrolases"/>
    <property type="match status" value="2"/>
</dbReference>
<proteinExistence type="predicted"/>
<dbReference type="GO" id="GO:0005524">
    <property type="term" value="F:ATP binding"/>
    <property type="evidence" value="ECO:0007669"/>
    <property type="project" value="InterPro"/>
</dbReference>
<dbReference type="STRING" id="408657.SAMN04487995_5405"/>
<dbReference type="PANTHER" id="PTHR43581">
    <property type="entry name" value="ATP/GTP PHOSPHATASE"/>
    <property type="match status" value="1"/>
</dbReference>
<dbReference type="SUPFAM" id="SSF52540">
    <property type="entry name" value="P-loop containing nucleoside triphosphate hydrolases"/>
    <property type="match status" value="1"/>
</dbReference>
<evidence type="ECO:0000259" key="2">
    <source>
        <dbReference type="Pfam" id="PF13304"/>
    </source>
</evidence>
<dbReference type="PANTHER" id="PTHR43581:SF4">
    <property type="entry name" value="ATP_GTP PHOSPHATASE"/>
    <property type="match status" value="1"/>
</dbReference>
<protein>
    <submittedName>
        <fullName evidence="3">AAA ATPase domain-containing protein</fullName>
    </submittedName>
</protein>
<dbReference type="OrthoDB" id="9769293at2"/>
<dbReference type="AlphaFoldDB" id="A0A1H7A9B7"/>
<gene>
    <name evidence="3" type="ORF">SAMN04487995_5405</name>
</gene>
<dbReference type="EMBL" id="FNXY01000009">
    <property type="protein sequence ID" value="SEJ57615.1"/>
    <property type="molecule type" value="Genomic_DNA"/>
</dbReference>
<evidence type="ECO:0000313" key="3">
    <source>
        <dbReference type="EMBL" id="SEJ57615.1"/>
    </source>
</evidence>
<keyword evidence="4" id="KW-1185">Reference proteome</keyword>
<evidence type="ECO:0000313" key="4">
    <source>
        <dbReference type="Proteomes" id="UP000199532"/>
    </source>
</evidence>
<organism evidence="3 4">
    <name type="scientific">Dyadobacter koreensis</name>
    <dbReference type="NCBI Taxonomy" id="408657"/>
    <lineage>
        <taxon>Bacteria</taxon>
        <taxon>Pseudomonadati</taxon>
        <taxon>Bacteroidota</taxon>
        <taxon>Cytophagia</taxon>
        <taxon>Cytophagales</taxon>
        <taxon>Spirosomataceae</taxon>
        <taxon>Dyadobacter</taxon>
    </lineage>
</organism>
<reference evidence="3 4" key="1">
    <citation type="submission" date="2016-10" db="EMBL/GenBank/DDBJ databases">
        <authorList>
            <person name="de Groot N.N."/>
        </authorList>
    </citation>
    <scope>NUCLEOTIDE SEQUENCE [LARGE SCALE GENOMIC DNA]</scope>
    <source>
        <strain evidence="3 4">DSM 19938</strain>
    </source>
</reference>